<proteinExistence type="predicted"/>
<dbReference type="Proteomes" id="UP000287447">
    <property type="component" value="Unassembled WGS sequence"/>
</dbReference>
<dbReference type="Gene3D" id="3.20.20.120">
    <property type="entry name" value="Enolase-like C-terminal domain"/>
    <property type="match status" value="1"/>
</dbReference>
<evidence type="ECO:0000313" key="1">
    <source>
        <dbReference type="EMBL" id="RVU39038.1"/>
    </source>
</evidence>
<comment type="caution">
    <text evidence="1">The sequence shown here is derived from an EMBL/GenBank/DDBJ whole genome shotgun (WGS) entry which is preliminary data.</text>
</comment>
<dbReference type="SUPFAM" id="SSF51604">
    <property type="entry name" value="Enolase C-terminal domain-like"/>
    <property type="match status" value="1"/>
</dbReference>
<gene>
    <name evidence="1" type="ORF">EOI86_07215</name>
</gene>
<dbReference type="RefSeq" id="WP_127764410.1">
    <property type="nucleotide sequence ID" value="NZ_SADE01000001.1"/>
</dbReference>
<dbReference type="EMBL" id="SADE01000001">
    <property type="protein sequence ID" value="RVU39038.1"/>
    <property type="molecule type" value="Genomic_DNA"/>
</dbReference>
<keyword evidence="2" id="KW-1185">Reference proteome</keyword>
<evidence type="ECO:0000313" key="2">
    <source>
        <dbReference type="Proteomes" id="UP000287447"/>
    </source>
</evidence>
<dbReference type="AlphaFoldDB" id="A0A3S2VSW4"/>
<protein>
    <submittedName>
        <fullName evidence="1">Uncharacterized protein</fullName>
    </submittedName>
</protein>
<reference evidence="2" key="1">
    <citation type="submission" date="2019-01" db="EMBL/GenBank/DDBJ databases">
        <title>Gri0909 isolated from a small marine red alga.</title>
        <authorList>
            <person name="Kim J."/>
            <person name="Jeong S.E."/>
            <person name="Jeon C.O."/>
        </authorList>
    </citation>
    <scope>NUCLEOTIDE SEQUENCE [LARGE SCALE GENOMIC DNA]</scope>
    <source>
        <strain evidence="2">Gri0909</strain>
    </source>
</reference>
<accession>A0A3S2VSW4</accession>
<dbReference type="InterPro" id="IPR036849">
    <property type="entry name" value="Enolase-like_C_sf"/>
</dbReference>
<organism evidence="1 2">
    <name type="scientific">Hwanghaeella grinnelliae</name>
    <dbReference type="NCBI Taxonomy" id="2500179"/>
    <lineage>
        <taxon>Bacteria</taxon>
        <taxon>Pseudomonadati</taxon>
        <taxon>Pseudomonadota</taxon>
        <taxon>Alphaproteobacteria</taxon>
        <taxon>Rhodospirillales</taxon>
        <taxon>Rhodospirillaceae</taxon>
        <taxon>Hwanghaeella</taxon>
    </lineage>
</organism>
<dbReference type="OrthoDB" id="9802699at2"/>
<sequence>MRAAALHLGAETDTRFVLNVCDLSGSVTPRLAEDGPVRQDGVIAVPDGVGLGITVDRARLGEPALTLN</sequence>
<name>A0A3S2VSW4_9PROT</name>